<evidence type="ECO:0000256" key="1">
    <source>
        <dbReference type="SAM" id="MobiDB-lite"/>
    </source>
</evidence>
<gene>
    <name evidence="2" type="ORF">LTR25_009571</name>
</gene>
<evidence type="ECO:0000313" key="2">
    <source>
        <dbReference type="EMBL" id="KAK5529792.1"/>
    </source>
</evidence>
<dbReference type="Proteomes" id="UP001345827">
    <property type="component" value="Unassembled WGS sequence"/>
</dbReference>
<name>A0AAV9PW23_9PEZI</name>
<reference evidence="2 3" key="1">
    <citation type="submission" date="2023-06" db="EMBL/GenBank/DDBJ databases">
        <title>Black Yeasts Isolated from many extreme environments.</title>
        <authorList>
            <person name="Coleine C."/>
            <person name="Stajich J.E."/>
            <person name="Selbmann L."/>
        </authorList>
    </citation>
    <scope>NUCLEOTIDE SEQUENCE [LARGE SCALE GENOMIC DNA]</scope>
    <source>
        <strain evidence="2 3">CCFEE 5887</strain>
    </source>
</reference>
<keyword evidence="3" id="KW-1185">Reference proteome</keyword>
<proteinExistence type="predicted"/>
<accession>A0AAV9PW23</accession>
<comment type="caution">
    <text evidence="2">The sequence shown here is derived from an EMBL/GenBank/DDBJ whole genome shotgun (WGS) entry which is preliminary data.</text>
</comment>
<sequence length="310" mass="34134">MPTTEIVPKTENMPNSPGSVTDGEDYVNLAPPAENPTVGVESLLVTDAMHLSERMGRDKRCDGTVIAKLMVPGPVTSGPRECKMGHGRFEVDSEYLFLYYNETPHLCFGSDHAEKAFLATAHERGIKLPPASVYPLSMALSFCPAPRFRSSLPAGDHKRLMEVVKETHSKEVSGRLIVGCDPATWAETMALHLHKRIMDPELSQVSVNIDEGGKAALNGITHVSGQLTDAWADKETAYATISFAVCANLRQERCIFHCEIAELNRQGIYFYTDDEAVDVGRIQNVPEARTAPFDLQEFLRSQPWALTAST</sequence>
<organism evidence="2 3">
    <name type="scientific">Vermiconidia calcicola</name>
    <dbReference type="NCBI Taxonomy" id="1690605"/>
    <lineage>
        <taxon>Eukaryota</taxon>
        <taxon>Fungi</taxon>
        <taxon>Dikarya</taxon>
        <taxon>Ascomycota</taxon>
        <taxon>Pezizomycotina</taxon>
        <taxon>Dothideomycetes</taxon>
        <taxon>Dothideomycetidae</taxon>
        <taxon>Mycosphaerellales</taxon>
        <taxon>Extremaceae</taxon>
        <taxon>Vermiconidia</taxon>
    </lineage>
</organism>
<dbReference type="EMBL" id="JAXLQG010000021">
    <property type="protein sequence ID" value="KAK5529792.1"/>
    <property type="molecule type" value="Genomic_DNA"/>
</dbReference>
<evidence type="ECO:0000313" key="3">
    <source>
        <dbReference type="Proteomes" id="UP001345827"/>
    </source>
</evidence>
<feature type="region of interest" description="Disordered" evidence="1">
    <location>
        <begin position="1"/>
        <end position="24"/>
    </location>
</feature>
<protein>
    <submittedName>
        <fullName evidence="2">Uncharacterized protein</fullName>
    </submittedName>
</protein>
<dbReference type="AlphaFoldDB" id="A0AAV9PW23"/>